<accession>A0AAV0AU32</accession>
<dbReference type="GO" id="GO:0005840">
    <property type="term" value="C:ribosome"/>
    <property type="evidence" value="ECO:0007669"/>
    <property type="project" value="UniProtKB-KW"/>
</dbReference>
<evidence type="ECO:0000313" key="6">
    <source>
        <dbReference type="EMBL" id="CAH7671538.1"/>
    </source>
</evidence>
<evidence type="ECO:0000256" key="2">
    <source>
        <dbReference type="ARBA" id="ARBA00022980"/>
    </source>
</evidence>
<name>A0AAV0AU32_PHAPC</name>
<organism evidence="6 7">
    <name type="scientific">Phakopsora pachyrhizi</name>
    <name type="common">Asian soybean rust disease fungus</name>
    <dbReference type="NCBI Taxonomy" id="170000"/>
    <lineage>
        <taxon>Eukaryota</taxon>
        <taxon>Fungi</taxon>
        <taxon>Dikarya</taxon>
        <taxon>Basidiomycota</taxon>
        <taxon>Pucciniomycotina</taxon>
        <taxon>Pucciniomycetes</taxon>
        <taxon>Pucciniales</taxon>
        <taxon>Phakopsoraceae</taxon>
        <taxon>Phakopsora</taxon>
    </lineage>
</organism>
<evidence type="ECO:0000256" key="4">
    <source>
        <dbReference type="SAM" id="MobiDB-lite"/>
    </source>
</evidence>
<feature type="region of interest" description="Disordered" evidence="4">
    <location>
        <begin position="33"/>
        <end position="52"/>
    </location>
</feature>
<feature type="domain" description="Small ribosomal subunit protein uS10" evidence="5">
    <location>
        <begin position="119"/>
        <end position="218"/>
    </location>
</feature>
<dbReference type="PANTHER" id="PTHR11700">
    <property type="entry name" value="30S RIBOSOMAL PROTEIN S10 FAMILY MEMBER"/>
    <property type="match status" value="1"/>
</dbReference>
<gene>
    <name evidence="6" type="ORF">PPACK8108_LOCUS6324</name>
</gene>
<keyword evidence="7" id="KW-1185">Reference proteome</keyword>
<dbReference type="GO" id="GO:0006412">
    <property type="term" value="P:translation"/>
    <property type="evidence" value="ECO:0007669"/>
    <property type="project" value="InterPro"/>
</dbReference>
<dbReference type="AlphaFoldDB" id="A0AAV0AU32"/>
<dbReference type="InterPro" id="IPR001848">
    <property type="entry name" value="Ribosomal_uS10"/>
</dbReference>
<dbReference type="SMART" id="SM01403">
    <property type="entry name" value="Ribosomal_S10"/>
    <property type="match status" value="1"/>
</dbReference>
<dbReference type="SUPFAM" id="SSF54999">
    <property type="entry name" value="Ribosomal protein S10"/>
    <property type="match status" value="1"/>
</dbReference>
<evidence type="ECO:0000256" key="1">
    <source>
        <dbReference type="ARBA" id="ARBA00007102"/>
    </source>
</evidence>
<proteinExistence type="inferred from homology"/>
<dbReference type="GO" id="GO:1990904">
    <property type="term" value="C:ribonucleoprotein complex"/>
    <property type="evidence" value="ECO:0007669"/>
    <property type="project" value="UniProtKB-KW"/>
</dbReference>
<dbReference type="Pfam" id="PF00338">
    <property type="entry name" value="Ribosomal_S10"/>
    <property type="match status" value="1"/>
</dbReference>
<evidence type="ECO:0000256" key="3">
    <source>
        <dbReference type="ARBA" id="ARBA00023274"/>
    </source>
</evidence>
<feature type="compositionally biased region" description="Polar residues" evidence="4">
    <location>
        <begin position="40"/>
        <end position="49"/>
    </location>
</feature>
<sequence>MSKLLRLTNQIRSSSSSSSSATSNLLRSLTNLPHHHHPRWQSTSKTSDQPGVESLESFVSDLQLSTTTAQPSQALSTQTTSTQPTKRVIPASPEWALLPHPELYDPPVLKPTHRIHVATLIIEAFNPDKDHLPWICGFSLQAAYHLGIPCSRPASVPIKTELHTVLRSGFVHKKSQENFWRLTHRRVIKAYDSNQEVINRWLSYLQKEATRGTNVALRSQKFYYRPVGWGKERLDELIGEESRLASTENVGSSPPVGRRERRKSSLTKDKGNSSSASETDEKDYSEKIKNLASELIEKELRPRAEEHEKNLDQTKIRSGISMNEP</sequence>
<dbReference type="Proteomes" id="UP001153365">
    <property type="component" value="Unassembled WGS sequence"/>
</dbReference>
<comment type="caution">
    <text evidence="6">The sequence shown here is derived from an EMBL/GenBank/DDBJ whole genome shotgun (WGS) entry which is preliminary data.</text>
</comment>
<feature type="region of interest" description="Disordered" evidence="4">
    <location>
        <begin position="299"/>
        <end position="325"/>
    </location>
</feature>
<feature type="region of interest" description="Disordered" evidence="4">
    <location>
        <begin position="1"/>
        <end position="24"/>
    </location>
</feature>
<evidence type="ECO:0000313" key="7">
    <source>
        <dbReference type="Proteomes" id="UP001153365"/>
    </source>
</evidence>
<feature type="compositionally biased region" description="Basic and acidic residues" evidence="4">
    <location>
        <begin position="299"/>
        <end position="315"/>
    </location>
</feature>
<feature type="region of interest" description="Disordered" evidence="4">
    <location>
        <begin position="244"/>
        <end position="286"/>
    </location>
</feature>
<protein>
    <recommendedName>
        <fullName evidence="5">Small ribosomal subunit protein uS10 domain-containing protein</fullName>
    </recommendedName>
</protein>
<keyword evidence="2" id="KW-0689">Ribosomal protein</keyword>
<evidence type="ECO:0000259" key="5">
    <source>
        <dbReference type="SMART" id="SM01403"/>
    </source>
</evidence>
<keyword evidence="3" id="KW-0687">Ribonucleoprotein</keyword>
<dbReference type="InterPro" id="IPR027486">
    <property type="entry name" value="Ribosomal_uS10_dom"/>
</dbReference>
<comment type="similarity">
    <text evidence="1">Belongs to the universal ribosomal protein uS10 family.</text>
</comment>
<dbReference type="GO" id="GO:0003735">
    <property type="term" value="F:structural constituent of ribosome"/>
    <property type="evidence" value="ECO:0007669"/>
    <property type="project" value="InterPro"/>
</dbReference>
<dbReference type="EMBL" id="CALTRL010001207">
    <property type="protein sequence ID" value="CAH7671538.1"/>
    <property type="molecule type" value="Genomic_DNA"/>
</dbReference>
<dbReference type="InterPro" id="IPR036838">
    <property type="entry name" value="Ribosomal_uS10_dom_sf"/>
</dbReference>
<reference evidence="6" key="1">
    <citation type="submission" date="2022-06" db="EMBL/GenBank/DDBJ databases">
        <authorList>
            <consortium name="SYNGENTA / RWTH Aachen University"/>
        </authorList>
    </citation>
    <scope>NUCLEOTIDE SEQUENCE</scope>
</reference>
<dbReference type="Gene3D" id="3.30.70.600">
    <property type="entry name" value="Ribosomal protein S10 domain"/>
    <property type="match status" value="1"/>
</dbReference>